<keyword evidence="2" id="KW-1185">Reference proteome</keyword>
<dbReference type="Proteomes" id="UP001381693">
    <property type="component" value="Unassembled WGS sequence"/>
</dbReference>
<evidence type="ECO:0000313" key="2">
    <source>
        <dbReference type="Proteomes" id="UP001381693"/>
    </source>
</evidence>
<organism evidence="1 2">
    <name type="scientific">Halocaridina rubra</name>
    <name type="common">Hawaiian red shrimp</name>
    <dbReference type="NCBI Taxonomy" id="373956"/>
    <lineage>
        <taxon>Eukaryota</taxon>
        <taxon>Metazoa</taxon>
        <taxon>Ecdysozoa</taxon>
        <taxon>Arthropoda</taxon>
        <taxon>Crustacea</taxon>
        <taxon>Multicrustacea</taxon>
        <taxon>Malacostraca</taxon>
        <taxon>Eumalacostraca</taxon>
        <taxon>Eucarida</taxon>
        <taxon>Decapoda</taxon>
        <taxon>Pleocyemata</taxon>
        <taxon>Caridea</taxon>
        <taxon>Atyoidea</taxon>
        <taxon>Atyidae</taxon>
        <taxon>Halocaridina</taxon>
    </lineage>
</organism>
<feature type="non-terminal residue" evidence="1">
    <location>
        <position position="56"/>
    </location>
</feature>
<accession>A0AAN8WR50</accession>
<evidence type="ECO:0000313" key="1">
    <source>
        <dbReference type="EMBL" id="KAK7062961.1"/>
    </source>
</evidence>
<reference evidence="1 2" key="1">
    <citation type="submission" date="2023-11" db="EMBL/GenBank/DDBJ databases">
        <title>Halocaridina rubra genome assembly.</title>
        <authorList>
            <person name="Smith C."/>
        </authorList>
    </citation>
    <scope>NUCLEOTIDE SEQUENCE [LARGE SCALE GENOMIC DNA]</scope>
    <source>
        <strain evidence="1">EP-1</strain>
        <tissue evidence="1">Whole</tissue>
    </source>
</reference>
<dbReference type="EMBL" id="JAXCGZ010020999">
    <property type="protein sequence ID" value="KAK7062961.1"/>
    <property type="molecule type" value="Genomic_DNA"/>
</dbReference>
<comment type="caution">
    <text evidence="1">The sequence shown here is derived from an EMBL/GenBank/DDBJ whole genome shotgun (WGS) entry which is preliminary data.</text>
</comment>
<name>A0AAN8WR50_HALRR</name>
<gene>
    <name evidence="1" type="ORF">SK128_018352</name>
</gene>
<sequence>QDVNWLLAAGHGKYRCRFRVHTIQHVQVSDLNIFYQTRQNILDRKGDRQLLVPVHL</sequence>
<feature type="non-terminal residue" evidence="1">
    <location>
        <position position="1"/>
    </location>
</feature>
<dbReference type="AlphaFoldDB" id="A0AAN8WR50"/>
<protein>
    <submittedName>
        <fullName evidence="1">Uncharacterized protein</fullName>
    </submittedName>
</protein>
<proteinExistence type="predicted"/>